<dbReference type="Proteomes" id="UP000190797">
    <property type="component" value="Chromosome"/>
</dbReference>
<feature type="compositionally biased region" description="Low complexity" evidence="1">
    <location>
        <begin position="27"/>
        <end position="36"/>
    </location>
</feature>
<evidence type="ECO:0000313" key="4">
    <source>
        <dbReference type="Proteomes" id="UP000190797"/>
    </source>
</evidence>
<dbReference type="EMBL" id="CP017717">
    <property type="protein sequence ID" value="AQZ64887.1"/>
    <property type="molecule type" value="Genomic_DNA"/>
</dbReference>
<keyword evidence="4" id="KW-1185">Reference proteome</keyword>
<accession>A0A1V0A3V3</accession>
<protein>
    <submittedName>
        <fullName evidence="3">Uncharacterized protein</fullName>
    </submittedName>
</protein>
<organism evidence="3 4">
    <name type="scientific">[Actinomadura] parvosata subsp. kistnae</name>
    <dbReference type="NCBI Taxonomy" id="1909395"/>
    <lineage>
        <taxon>Bacteria</taxon>
        <taxon>Bacillati</taxon>
        <taxon>Actinomycetota</taxon>
        <taxon>Actinomycetes</taxon>
        <taxon>Streptosporangiales</taxon>
        <taxon>Streptosporangiaceae</taxon>
        <taxon>Nonomuraea</taxon>
    </lineage>
</organism>
<dbReference type="AlphaFoldDB" id="A0A1V0A3V3"/>
<feature type="compositionally biased region" description="Pro residues" evidence="1">
    <location>
        <begin position="12"/>
        <end position="26"/>
    </location>
</feature>
<evidence type="ECO:0000256" key="1">
    <source>
        <dbReference type="SAM" id="MobiDB-lite"/>
    </source>
</evidence>
<keyword evidence="2" id="KW-1133">Transmembrane helix</keyword>
<name>A0A1V0A3V3_9ACTN</name>
<proteinExistence type="predicted"/>
<dbReference type="RefSeq" id="WP_080041134.1">
    <property type="nucleotide sequence ID" value="NZ_CP017717.1"/>
</dbReference>
<feature type="region of interest" description="Disordered" evidence="1">
    <location>
        <begin position="1"/>
        <end position="37"/>
    </location>
</feature>
<keyword evidence="2" id="KW-0812">Transmembrane</keyword>
<feature type="transmembrane region" description="Helical" evidence="2">
    <location>
        <begin position="46"/>
        <end position="67"/>
    </location>
</feature>
<sequence>MSGGRRVVVTRRPPPLGSRGTPPLPGDSPGDSPGVPAIVGPQLRQALRTVGAVAGLLLGVPVLAAWVPDPWAWVAMSLAVQGAWVGLSVLHLRWAERLER</sequence>
<gene>
    <name evidence="3" type="ORF">BKM31_28640</name>
</gene>
<evidence type="ECO:0000313" key="3">
    <source>
        <dbReference type="EMBL" id="AQZ64887.1"/>
    </source>
</evidence>
<feature type="transmembrane region" description="Helical" evidence="2">
    <location>
        <begin position="73"/>
        <end position="92"/>
    </location>
</feature>
<reference evidence="4" key="1">
    <citation type="journal article" date="2017" name="Med. Chem. Commun.">
        <title>Nonomuraea sp. ATCC 55076 harbours the largest actinomycete chromosome to date and the kistamicin biosynthetic gene cluster.</title>
        <authorList>
            <person name="Nazari B."/>
            <person name="Forneris C.C."/>
            <person name="Gibson M.I."/>
            <person name="Moon K."/>
            <person name="Schramma K.R."/>
            <person name="Seyedsayamdost M.R."/>
        </authorList>
    </citation>
    <scope>NUCLEOTIDE SEQUENCE [LARGE SCALE GENOMIC DNA]</scope>
    <source>
        <strain evidence="4">ATCC 55076</strain>
    </source>
</reference>
<feature type="compositionally biased region" description="Low complexity" evidence="1">
    <location>
        <begin position="1"/>
        <end position="11"/>
    </location>
</feature>
<keyword evidence="2" id="KW-0472">Membrane</keyword>
<evidence type="ECO:0000256" key="2">
    <source>
        <dbReference type="SAM" id="Phobius"/>
    </source>
</evidence>
<dbReference type="STRING" id="1909395.BKM31_28640"/>
<dbReference type="KEGG" id="noa:BKM31_28640"/>